<evidence type="ECO:0000256" key="9">
    <source>
        <dbReference type="ARBA" id="ARBA00023326"/>
    </source>
</evidence>
<evidence type="ECO:0000256" key="5">
    <source>
        <dbReference type="ARBA" id="ARBA00022729"/>
    </source>
</evidence>
<keyword evidence="12" id="KW-1185">Reference proteome</keyword>
<evidence type="ECO:0000256" key="8">
    <source>
        <dbReference type="ARBA" id="ARBA00023295"/>
    </source>
</evidence>
<evidence type="ECO:0000256" key="3">
    <source>
        <dbReference type="ARBA" id="ARBA00007799"/>
    </source>
</evidence>
<comment type="similarity">
    <text evidence="3 10">Belongs to the glycosyl hydrolase 75 family.</text>
</comment>
<comment type="caution">
    <text evidence="11">The sequence shown here is derived from an EMBL/GenBank/DDBJ whole genome shotgun (WGS) entry which is preliminary data.</text>
</comment>
<evidence type="ECO:0000256" key="2">
    <source>
        <dbReference type="ARBA" id="ARBA00004613"/>
    </source>
</evidence>
<name>A0AAV9G7K6_9PEZI</name>
<feature type="signal peptide" evidence="10">
    <location>
        <begin position="1"/>
        <end position="20"/>
    </location>
</feature>
<dbReference type="Proteomes" id="UP001321760">
    <property type="component" value="Unassembled WGS sequence"/>
</dbReference>
<evidence type="ECO:0000256" key="7">
    <source>
        <dbReference type="ARBA" id="ARBA00023277"/>
    </source>
</evidence>
<keyword evidence="5 10" id="KW-0732">Signal</keyword>
<keyword evidence="9 10" id="KW-0624">Polysaccharide degradation</keyword>
<reference evidence="11" key="1">
    <citation type="journal article" date="2023" name="Mol. Phylogenet. Evol.">
        <title>Genome-scale phylogeny and comparative genomics of the fungal order Sordariales.</title>
        <authorList>
            <person name="Hensen N."/>
            <person name="Bonometti L."/>
            <person name="Westerberg I."/>
            <person name="Brannstrom I.O."/>
            <person name="Guillou S."/>
            <person name="Cros-Aarteil S."/>
            <person name="Calhoun S."/>
            <person name="Haridas S."/>
            <person name="Kuo A."/>
            <person name="Mondo S."/>
            <person name="Pangilinan J."/>
            <person name="Riley R."/>
            <person name="LaButti K."/>
            <person name="Andreopoulos B."/>
            <person name="Lipzen A."/>
            <person name="Chen C."/>
            <person name="Yan M."/>
            <person name="Daum C."/>
            <person name="Ng V."/>
            <person name="Clum A."/>
            <person name="Steindorff A."/>
            <person name="Ohm R.A."/>
            <person name="Martin F."/>
            <person name="Silar P."/>
            <person name="Natvig D.O."/>
            <person name="Lalanne C."/>
            <person name="Gautier V."/>
            <person name="Ament-Velasquez S.L."/>
            <person name="Kruys A."/>
            <person name="Hutchinson M.I."/>
            <person name="Powell A.J."/>
            <person name="Barry K."/>
            <person name="Miller A.N."/>
            <person name="Grigoriev I.V."/>
            <person name="Debuchy R."/>
            <person name="Gladieux P."/>
            <person name="Hiltunen Thoren M."/>
            <person name="Johannesson H."/>
        </authorList>
    </citation>
    <scope>NUCLEOTIDE SEQUENCE</scope>
    <source>
        <strain evidence="11">PSN243</strain>
    </source>
</reference>
<evidence type="ECO:0000256" key="4">
    <source>
        <dbReference type="ARBA" id="ARBA00022525"/>
    </source>
</evidence>
<feature type="chain" id="PRO_5043097387" description="Endo-chitosanase" evidence="10">
    <location>
        <begin position="21"/>
        <end position="284"/>
    </location>
</feature>
<evidence type="ECO:0000256" key="6">
    <source>
        <dbReference type="ARBA" id="ARBA00022801"/>
    </source>
</evidence>
<keyword evidence="7" id="KW-0119">Carbohydrate metabolism</keyword>
<protein>
    <recommendedName>
        <fullName evidence="10">Endo-chitosanase</fullName>
        <ecNumber evidence="10">3.2.1.132</ecNumber>
    </recommendedName>
</protein>
<dbReference type="EC" id="3.2.1.132" evidence="10"/>
<dbReference type="InterPro" id="IPR009939">
    <property type="entry name" value="Chitosanase_fungal"/>
</dbReference>
<proteinExistence type="inferred from homology"/>
<dbReference type="EMBL" id="MU865981">
    <property type="protein sequence ID" value="KAK4444123.1"/>
    <property type="molecule type" value="Genomic_DNA"/>
</dbReference>
<comment type="catalytic activity">
    <reaction evidence="1 10">
        <text>Endohydrolysis of beta-(1-&gt;4)-linkages between D-glucosamine residues in a partly acetylated chitosan.</text>
        <dbReference type="EC" id="3.2.1.132"/>
    </reaction>
</comment>
<dbReference type="GO" id="GO:0000272">
    <property type="term" value="P:polysaccharide catabolic process"/>
    <property type="evidence" value="ECO:0007669"/>
    <property type="project" value="UniProtKB-KW"/>
</dbReference>
<evidence type="ECO:0000256" key="1">
    <source>
        <dbReference type="ARBA" id="ARBA00000405"/>
    </source>
</evidence>
<dbReference type="GO" id="GO:0005576">
    <property type="term" value="C:extracellular region"/>
    <property type="evidence" value="ECO:0007669"/>
    <property type="project" value="UniProtKB-SubCell"/>
</dbReference>
<gene>
    <name evidence="11" type="ORF">QBC34DRAFT_187860</name>
</gene>
<dbReference type="GO" id="GO:0016977">
    <property type="term" value="F:chitosanase activity"/>
    <property type="evidence" value="ECO:0007669"/>
    <property type="project" value="UniProtKB-EC"/>
</dbReference>
<comment type="function">
    <text evidence="10">Chitosanase catalyzing the endo-type cleavage of chitosan, the deacylated form of chitin. Chitosanase may be crucial in the degradation of the deacetylated portion of chitin in the fungal cell wall.</text>
</comment>
<organism evidence="11 12">
    <name type="scientific">Podospora aff. communis PSN243</name>
    <dbReference type="NCBI Taxonomy" id="3040156"/>
    <lineage>
        <taxon>Eukaryota</taxon>
        <taxon>Fungi</taxon>
        <taxon>Dikarya</taxon>
        <taxon>Ascomycota</taxon>
        <taxon>Pezizomycotina</taxon>
        <taxon>Sordariomycetes</taxon>
        <taxon>Sordariomycetidae</taxon>
        <taxon>Sordariales</taxon>
        <taxon>Podosporaceae</taxon>
        <taxon>Podospora</taxon>
    </lineage>
</organism>
<evidence type="ECO:0000256" key="10">
    <source>
        <dbReference type="RuleBase" id="RU361208"/>
    </source>
</evidence>
<dbReference type="Pfam" id="PF07335">
    <property type="entry name" value="Glyco_hydro_75"/>
    <property type="match status" value="1"/>
</dbReference>
<dbReference type="PANTHER" id="PTHR42061:SF6">
    <property type="entry name" value="ENDO-CHITOSANASE"/>
    <property type="match status" value="1"/>
</dbReference>
<accession>A0AAV9G7K6</accession>
<dbReference type="AlphaFoldDB" id="A0AAV9G7K6"/>
<reference evidence="11" key="2">
    <citation type="submission" date="2023-05" db="EMBL/GenBank/DDBJ databases">
        <authorList>
            <consortium name="Lawrence Berkeley National Laboratory"/>
            <person name="Steindorff A."/>
            <person name="Hensen N."/>
            <person name="Bonometti L."/>
            <person name="Westerberg I."/>
            <person name="Brannstrom I.O."/>
            <person name="Guillou S."/>
            <person name="Cros-Aarteil S."/>
            <person name="Calhoun S."/>
            <person name="Haridas S."/>
            <person name="Kuo A."/>
            <person name="Mondo S."/>
            <person name="Pangilinan J."/>
            <person name="Riley R."/>
            <person name="Labutti K."/>
            <person name="Andreopoulos B."/>
            <person name="Lipzen A."/>
            <person name="Chen C."/>
            <person name="Yanf M."/>
            <person name="Daum C."/>
            <person name="Ng V."/>
            <person name="Clum A."/>
            <person name="Ohm R."/>
            <person name="Martin F."/>
            <person name="Silar P."/>
            <person name="Natvig D."/>
            <person name="Lalanne C."/>
            <person name="Gautier V."/>
            <person name="Ament-Velasquez S.L."/>
            <person name="Kruys A."/>
            <person name="Hutchinson M.I."/>
            <person name="Powell A.J."/>
            <person name="Barry K."/>
            <person name="Miller A.N."/>
            <person name="Grigoriev I.V."/>
            <person name="Debuchy R."/>
            <person name="Gladieux P."/>
            <person name="Thoren M.H."/>
            <person name="Johannesson H."/>
        </authorList>
    </citation>
    <scope>NUCLEOTIDE SEQUENCE</scope>
    <source>
        <strain evidence="11">PSN243</strain>
    </source>
</reference>
<evidence type="ECO:0000313" key="12">
    <source>
        <dbReference type="Proteomes" id="UP001321760"/>
    </source>
</evidence>
<evidence type="ECO:0000313" key="11">
    <source>
        <dbReference type="EMBL" id="KAK4444123.1"/>
    </source>
</evidence>
<keyword evidence="8 10" id="KW-0326">Glycosidase</keyword>
<keyword evidence="4" id="KW-0964">Secreted</keyword>
<sequence>MRARPLIPALLVLCGADVQARDVPQKLRDLYNAIKDRGSCSNDLANGFWATASGSNTYSYCGDHLDDGIIYIQGKNGALADMDIDCDGVQGGPADDGRCAFNKSPDMQDTTAFQNSISRYRTGISDLNTYVHPYVVFGNTGRKDGWRTFDPTEYGVQPLSVIAVICGDKLVYGVWGDTNGDDGSHPMVGETSLALATACNGDSMTGSHGYSETDVLYLAFTKKEAVPGARGADWNAADYETFAKSIEQLGDRLVDEIGSSASRALAEWRLVVAAAIIGVIWVTM</sequence>
<keyword evidence="6 10" id="KW-0378">Hydrolase</keyword>
<dbReference type="PANTHER" id="PTHR42061">
    <property type="entry name" value="ENDO-CHITOSANASE"/>
    <property type="match status" value="1"/>
</dbReference>
<comment type="subcellular location">
    <subcellularLocation>
        <location evidence="2 10">Secreted</location>
    </subcellularLocation>
</comment>